<keyword evidence="1" id="KW-0175">Coiled coil</keyword>
<feature type="coiled-coil region" evidence="1">
    <location>
        <begin position="54"/>
        <end position="85"/>
    </location>
</feature>
<dbReference type="OrthoDB" id="304955at2157"/>
<keyword evidence="3" id="KW-1185">Reference proteome</keyword>
<evidence type="ECO:0000313" key="2">
    <source>
        <dbReference type="EMBL" id="SDK26238.1"/>
    </source>
</evidence>
<evidence type="ECO:0008006" key="4">
    <source>
        <dbReference type="Google" id="ProtNLM"/>
    </source>
</evidence>
<dbReference type="EMBL" id="FNFE01000003">
    <property type="protein sequence ID" value="SDK26238.1"/>
    <property type="molecule type" value="Genomic_DNA"/>
</dbReference>
<evidence type="ECO:0000256" key="1">
    <source>
        <dbReference type="SAM" id="Coils"/>
    </source>
</evidence>
<sequence>MSLGQRVSSDHQLTRLLQIGVVLEEVVESRAAHHLDSLPPAERTAIDEEIRELLTEAAEESADHRERLEALIEDLEAETVAYEEINALVDAQYGPPEDTDGVLYDQLANEETAYKFYDDLIDAVEASDAEFAIDRDRLLETLYEIREEEKEGVEEVAEIMEHRA</sequence>
<dbReference type="AlphaFoldDB" id="A0A1G9AG38"/>
<reference evidence="3" key="1">
    <citation type="submission" date="2016-10" db="EMBL/GenBank/DDBJ databases">
        <authorList>
            <person name="Varghese N."/>
            <person name="Submissions S."/>
        </authorList>
    </citation>
    <scope>NUCLEOTIDE SEQUENCE [LARGE SCALE GENOMIC DNA]</scope>
    <source>
        <strain evidence="3">B4,CECT 8067,JCM 17497</strain>
    </source>
</reference>
<evidence type="ECO:0000313" key="3">
    <source>
        <dbReference type="Proteomes" id="UP000198882"/>
    </source>
</evidence>
<proteinExistence type="predicted"/>
<dbReference type="RefSeq" id="WP_090307401.1">
    <property type="nucleotide sequence ID" value="NZ_FNFE01000003.1"/>
</dbReference>
<protein>
    <recommendedName>
        <fullName evidence="4">Rubrerythrin</fullName>
    </recommendedName>
</protein>
<gene>
    <name evidence="2" type="ORF">SAMN04515672_2724</name>
</gene>
<accession>A0A1G9AG38</accession>
<organism evidence="2 3">
    <name type="scientific">Natronorubrum texcoconense</name>
    <dbReference type="NCBI Taxonomy" id="1095776"/>
    <lineage>
        <taxon>Archaea</taxon>
        <taxon>Methanobacteriati</taxon>
        <taxon>Methanobacteriota</taxon>
        <taxon>Stenosarchaea group</taxon>
        <taxon>Halobacteria</taxon>
        <taxon>Halobacteriales</taxon>
        <taxon>Natrialbaceae</taxon>
        <taxon>Natronorubrum</taxon>
    </lineage>
</organism>
<name>A0A1G9AG38_9EURY</name>
<dbReference type="SUPFAM" id="SSF47240">
    <property type="entry name" value="Ferritin-like"/>
    <property type="match status" value="1"/>
</dbReference>
<dbReference type="InterPro" id="IPR009078">
    <property type="entry name" value="Ferritin-like_SF"/>
</dbReference>
<dbReference type="STRING" id="1095776.SAMN04515672_2724"/>
<dbReference type="Proteomes" id="UP000198882">
    <property type="component" value="Unassembled WGS sequence"/>
</dbReference>